<evidence type="ECO:0000256" key="12">
    <source>
        <dbReference type="ARBA" id="ARBA00044712"/>
    </source>
</evidence>
<keyword evidence="7" id="KW-0694">RNA-binding</keyword>
<name>A0ABR2W9N8_9FUNG</name>
<evidence type="ECO:0000313" key="17">
    <source>
        <dbReference type="Proteomes" id="UP001479436"/>
    </source>
</evidence>
<dbReference type="CDD" id="cd02440">
    <property type="entry name" value="AdoMet_MTases"/>
    <property type="match status" value="1"/>
</dbReference>
<keyword evidence="17" id="KW-1185">Reference proteome</keyword>
<dbReference type="EMBL" id="JASJQH010006906">
    <property type="protein sequence ID" value="KAK9727997.1"/>
    <property type="molecule type" value="Genomic_DNA"/>
</dbReference>
<organism evidence="16 17">
    <name type="scientific">Basidiobolus ranarum</name>
    <dbReference type="NCBI Taxonomy" id="34480"/>
    <lineage>
        <taxon>Eukaryota</taxon>
        <taxon>Fungi</taxon>
        <taxon>Fungi incertae sedis</taxon>
        <taxon>Zoopagomycota</taxon>
        <taxon>Entomophthoromycotina</taxon>
        <taxon>Basidiobolomycetes</taxon>
        <taxon>Basidiobolales</taxon>
        <taxon>Basidiobolaceae</taxon>
        <taxon>Basidiobolus</taxon>
    </lineage>
</organism>
<accession>A0ABR2W9N8</accession>
<dbReference type="PANTHER" id="PTHR12189:SF2">
    <property type="entry name" value="MRNA CAP GUANINE-N7 METHYLTRANSFERASE"/>
    <property type="match status" value="1"/>
</dbReference>
<dbReference type="Proteomes" id="UP001479436">
    <property type="component" value="Unassembled WGS sequence"/>
</dbReference>
<gene>
    <name evidence="16" type="primary">ABD1</name>
    <name evidence="16" type="ORF">K7432_001401</name>
</gene>
<dbReference type="Gene3D" id="3.40.50.150">
    <property type="entry name" value="Vaccinia Virus protein VP39"/>
    <property type="match status" value="1"/>
</dbReference>
<evidence type="ECO:0000256" key="10">
    <source>
        <dbReference type="ARBA" id="ARBA00032772"/>
    </source>
</evidence>
<dbReference type="InterPro" id="IPR004971">
    <property type="entry name" value="mRNA_G-N7_MeTrfase_dom"/>
</dbReference>
<evidence type="ECO:0000256" key="4">
    <source>
        <dbReference type="ARBA" id="ARBA00022664"/>
    </source>
</evidence>
<protein>
    <recommendedName>
        <fullName evidence="13">mRNA cap guanine-N(7) methyltransferase</fullName>
        <ecNumber evidence="2">2.1.1.56</ecNumber>
    </recommendedName>
    <alternativeName>
        <fullName evidence="10">mRNA (guanine-N(7))-methyltransferase</fullName>
    </alternativeName>
    <alternativeName>
        <fullName evidence="11">mRNA cap methyltransferase</fullName>
    </alternativeName>
</protein>
<proteinExistence type="predicted"/>
<evidence type="ECO:0000256" key="13">
    <source>
        <dbReference type="ARBA" id="ARBA00049739"/>
    </source>
</evidence>
<comment type="subcellular location">
    <subcellularLocation>
        <location evidence="1">Nucleus</location>
    </subcellularLocation>
</comment>
<dbReference type="EC" id="2.1.1.56" evidence="2"/>
<keyword evidence="3 16" id="KW-0489">Methyltransferase</keyword>
<sequence>MSDPSPLDSGVSKRPSEERSVGSNKYARNQQESEGIKNTKLVAEHYNARPEVGVQKRKESSIFRMKSFNNWVKSVLIGQYAKRGDRVLDMGCGKGGDLLKWSKAKISDLVGADLASVSIQQAEQRYQTMRGAKFTAKFFAIDCWTESLSKVIPQDKMFDVVSMQFCLHYSFETEDKARMMLKNVSQNLRTGGTFIGTLPDAYWIVKKLKAVDGLSFGNHIYKIEFDQKETFPTYGHKYWFTLEDAIDNCPEYLVHFPTFEKLAKEYGLELIKKRKFHHLYSDALNNEEFTNLLHRMNVVDERESISEEEWEAAGIYLAFAFRKIES</sequence>
<comment type="caution">
    <text evidence="16">The sequence shown here is derived from an EMBL/GenBank/DDBJ whole genome shotgun (WGS) entry which is preliminary data.</text>
</comment>
<keyword evidence="4" id="KW-0507">mRNA processing</keyword>
<evidence type="ECO:0000256" key="9">
    <source>
        <dbReference type="ARBA" id="ARBA00023242"/>
    </source>
</evidence>
<dbReference type="GO" id="GO:0004482">
    <property type="term" value="F:mRNA 5'-cap (guanine-N7-)-methyltransferase activity"/>
    <property type="evidence" value="ECO:0007669"/>
    <property type="project" value="UniProtKB-EC"/>
</dbReference>
<dbReference type="SUPFAM" id="SSF53335">
    <property type="entry name" value="S-adenosyl-L-methionine-dependent methyltransferases"/>
    <property type="match status" value="1"/>
</dbReference>
<evidence type="ECO:0000256" key="11">
    <source>
        <dbReference type="ARBA" id="ARBA00033387"/>
    </source>
</evidence>
<dbReference type="InterPro" id="IPR039753">
    <property type="entry name" value="RG7MT1"/>
</dbReference>
<evidence type="ECO:0000256" key="1">
    <source>
        <dbReference type="ARBA" id="ARBA00004123"/>
    </source>
</evidence>
<feature type="domain" description="MRNA cap 0 methyltransferase" evidence="15">
    <location>
        <begin position="60"/>
        <end position="324"/>
    </location>
</feature>
<dbReference type="Pfam" id="PF03291">
    <property type="entry name" value="mRNA_G-N7_MeTrfase"/>
    <property type="match status" value="1"/>
</dbReference>
<feature type="region of interest" description="Disordered" evidence="14">
    <location>
        <begin position="1"/>
        <end position="40"/>
    </location>
</feature>
<evidence type="ECO:0000256" key="14">
    <source>
        <dbReference type="SAM" id="MobiDB-lite"/>
    </source>
</evidence>
<evidence type="ECO:0000259" key="15">
    <source>
        <dbReference type="PROSITE" id="PS51562"/>
    </source>
</evidence>
<feature type="compositionally biased region" description="Polar residues" evidence="14">
    <location>
        <begin position="21"/>
        <end position="33"/>
    </location>
</feature>
<dbReference type="InterPro" id="IPR029063">
    <property type="entry name" value="SAM-dependent_MTases_sf"/>
</dbReference>
<reference evidence="16 17" key="1">
    <citation type="submission" date="2023-04" db="EMBL/GenBank/DDBJ databases">
        <title>Genome of Basidiobolus ranarum AG-B5.</title>
        <authorList>
            <person name="Stajich J.E."/>
            <person name="Carter-House D."/>
            <person name="Gryganskyi A."/>
        </authorList>
    </citation>
    <scope>NUCLEOTIDE SEQUENCE [LARGE SCALE GENOMIC DNA]</scope>
    <source>
        <strain evidence="16 17">AG-B5</strain>
    </source>
</reference>
<evidence type="ECO:0000313" key="16">
    <source>
        <dbReference type="EMBL" id="KAK9727997.1"/>
    </source>
</evidence>
<evidence type="ECO:0000256" key="7">
    <source>
        <dbReference type="ARBA" id="ARBA00022884"/>
    </source>
</evidence>
<keyword evidence="9" id="KW-0539">Nucleus</keyword>
<dbReference type="InterPro" id="IPR016899">
    <property type="entry name" value="mRNA_G-N7_MeTrfase_euk"/>
</dbReference>
<dbReference type="PANTHER" id="PTHR12189">
    <property type="entry name" value="MRNA GUANINE-7- METHYLTRANSFERASE"/>
    <property type="match status" value="1"/>
</dbReference>
<keyword evidence="8" id="KW-0506">mRNA capping</keyword>
<dbReference type="PROSITE" id="PS51562">
    <property type="entry name" value="RNA_CAP0_MT"/>
    <property type="match status" value="1"/>
</dbReference>
<keyword evidence="6" id="KW-0949">S-adenosyl-L-methionine</keyword>
<evidence type="ECO:0000256" key="3">
    <source>
        <dbReference type="ARBA" id="ARBA00022603"/>
    </source>
</evidence>
<evidence type="ECO:0000256" key="6">
    <source>
        <dbReference type="ARBA" id="ARBA00022691"/>
    </source>
</evidence>
<evidence type="ECO:0000256" key="2">
    <source>
        <dbReference type="ARBA" id="ARBA00011926"/>
    </source>
</evidence>
<evidence type="ECO:0000256" key="8">
    <source>
        <dbReference type="ARBA" id="ARBA00023042"/>
    </source>
</evidence>
<comment type="catalytic activity">
    <reaction evidence="12">
        <text>a 5'-end (5'-triphosphoguanosine)-ribonucleoside in mRNA + S-adenosyl-L-methionine = a 5'-end (N(7)-methyl 5'-triphosphoguanosine)-ribonucleoside in mRNA + S-adenosyl-L-homocysteine</text>
        <dbReference type="Rhea" id="RHEA:67008"/>
        <dbReference type="Rhea" id="RHEA-COMP:17166"/>
        <dbReference type="Rhea" id="RHEA-COMP:17167"/>
        <dbReference type="ChEBI" id="CHEBI:57856"/>
        <dbReference type="ChEBI" id="CHEBI:59789"/>
        <dbReference type="ChEBI" id="CHEBI:156461"/>
        <dbReference type="ChEBI" id="CHEBI:167617"/>
        <dbReference type="EC" id="2.1.1.56"/>
    </reaction>
</comment>
<dbReference type="PIRSF" id="PIRSF028762">
    <property type="entry name" value="ABD1"/>
    <property type="match status" value="1"/>
</dbReference>
<evidence type="ECO:0000256" key="5">
    <source>
        <dbReference type="ARBA" id="ARBA00022679"/>
    </source>
</evidence>
<keyword evidence="5 16" id="KW-0808">Transferase</keyword>